<evidence type="ECO:0000256" key="3">
    <source>
        <dbReference type="ARBA" id="ARBA00023136"/>
    </source>
</evidence>
<proteinExistence type="predicted"/>
<dbReference type="InterPro" id="IPR050810">
    <property type="entry name" value="Bact_Secretion_Sys_Channel"/>
</dbReference>
<evidence type="ECO:0000256" key="1">
    <source>
        <dbReference type="ARBA" id="ARBA00004370"/>
    </source>
</evidence>
<dbReference type="PANTHER" id="PTHR30332">
    <property type="entry name" value="PROBABLE GENERAL SECRETION PATHWAY PROTEIN D"/>
    <property type="match status" value="1"/>
</dbReference>
<dbReference type="AlphaFoldDB" id="A0AAJ2R617"/>
<dbReference type="EMBL" id="JAWWMZ010000021">
    <property type="protein sequence ID" value="MDX4957788.1"/>
    <property type="molecule type" value="Genomic_DNA"/>
</dbReference>
<accession>A0AAJ2R617</accession>
<organism evidence="7 8">
    <name type="scientific">Delftia acidovorans</name>
    <name type="common">Pseudomonas acidovorans</name>
    <name type="synonym">Comamonas acidovorans</name>
    <dbReference type="NCBI Taxonomy" id="80866"/>
    <lineage>
        <taxon>Bacteria</taxon>
        <taxon>Pseudomonadati</taxon>
        <taxon>Pseudomonadota</taxon>
        <taxon>Betaproteobacteria</taxon>
        <taxon>Burkholderiales</taxon>
        <taxon>Comamonadaceae</taxon>
        <taxon>Delftia</taxon>
    </lineage>
</organism>
<protein>
    <submittedName>
        <fullName evidence="7">Type II secretory pathway component PulD-like protein</fullName>
    </submittedName>
</protein>
<feature type="compositionally biased region" description="Gly residues" evidence="4">
    <location>
        <begin position="276"/>
        <end position="285"/>
    </location>
</feature>
<comment type="subcellular location">
    <subcellularLocation>
        <location evidence="1">Membrane</location>
    </subcellularLocation>
</comment>
<feature type="compositionally biased region" description="Low complexity" evidence="4">
    <location>
        <begin position="264"/>
        <end position="275"/>
    </location>
</feature>
<sequence length="577" mass="59747">MKNKHLPQRLTCLATAISVLLLQGCTTIQEAEKNTKAANDQARRLLTERTQIAAPAGVTRLAVPRIAGKEIRLHKSQSLPAVFESEIAYATHGSQKLSEVLEELGTRIGIPIAATEIVGAPGADQGQQGQAQVVGTRGINGFTQVEHNGSVKALLNDLAQRNQASWRYAGSRNVIEFFRFETRTYDMNIPGGAKALAASISLSATGSGSSGGGSSGGSGGAGGSSGSGTVSVTQNQLIDPWTSIMSSVQAILGIQAGTSSQSRGTNSSAGASAAGGSTGGLGGSSTTGAGATNSRLAVAGQDGFASATPELGIVTVTARPHSLQRISTLLNSINARYARNVMIDLTVYNVTLAKEQAAGLSMDLVYKQLNGNGVSLGGTSPIQPSSGQPGRFTVSFADASSRLNGTKIIAEALNTVGSVALFKKGQFLAINGQPSPFQVVQDRVYTATRTTTQTANVGAQTTEQKTTLTTGLTANVVPLILGDNRILLQYQFELSSVTSMNPEVVNGVTSYSPEVARQSMQQQAFVKDGDALVLFGFDSGSEEVNDQLSIAGASKRGRGDRTMSVIVMQVYGGQKNG</sequence>
<feature type="compositionally biased region" description="Gly residues" evidence="4">
    <location>
        <begin position="208"/>
        <end position="226"/>
    </location>
</feature>
<keyword evidence="2" id="KW-0732">Signal</keyword>
<evidence type="ECO:0000313" key="7">
    <source>
        <dbReference type="EMBL" id="MDX4957788.1"/>
    </source>
</evidence>
<evidence type="ECO:0000259" key="5">
    <source>
        <dbReference type="Pfam" id="PF00263"/>
    </source>
</evidence>
<evidence type="ECO:0000256" key="4">
    <source>
        <dbReference type="SAM" id="MobiDB-lite"/>
    </source>
</evidence>
<reference evidence="7" key="1">
    <citation type="submission" date="2023-11" db="EMBL/GenBank/DDBJ databases">
        <title>Identification and selenium tolerance of Delftia acidovorans R3-25.</title>
        <authorList>
            <person name="Zhang S."/>
            <person name="Liu Y."/>
            <person name="Guo Y."/>
        </authorList>
    </citation>
    <scope>NUCLEOTIDE SEQUENCE</scope>
    <source>
        <strain evidence="7">R3-25</strain>
    </source>
</reference>
<evidence type="ECO:0000259" key="6">
    <source>
        <dbReference type="Pfam" id="PF07655"/>
    </source>
</evidence>
<dbReference type="PROSITE" id="PS51257">
    <property type="entry name" value="PROKAR_LIPOPROTEIN"/>
    <property type="match status" value="1"/>
</dbReference>
<dbReference type="InterPro" id="IPR011514">
    <property type="entry name" value="Secretin_N_2"/>
</dbReference>
<dbReference type="InterPro" id="IPR004846">
    <property type="entry name" value="T2SS/T3SS_dom"/>
</dbReference>
<feature type="region of interest" description="Disordered" evidence="4">
    <location>
        <begin position="259"/>
        <end position="287"/>
    </location>
</feature>
<name>A0AAJ2R617_DELAC</name>
<evidence type="ECO:0000256" key="2">
    <source>
        <dbReference type="ARBA" id="ARBA00022729"/>
    </source>
</evidence>
<comment type="caution">
    <text evidence="7">The sequence shown here is derived from an EMBL/GenBank/DDBJ whole genome shotgun (WGS) entry which is preliminary data.</text>
</comment>
<keyword evidence="3" id="KW-0472">Membrane</keyword>
<dbReference type="GO" id="GO:0009297">
    <property type="term" value="P:pilus assembly"/>
    <property type="evidence" value="ECO:0007669"/>
    <property type="project" value="InterPro"/>
</dbReference>
<dbReference type="Pfam" id="PF07655">
    <property type="entry name" value="Secretin_N_2"/>
    <property type="match status" value="1"/>
</dbReference>
<gene>
    <name evidence="7" type="ORF">SGN30_30590</name>
</gene>
<dbReference type="Pfam" id="PF00263">
    <property type="entry name" value="Secretin"/>
    <property type="match status" value="1"/>
</dbReference>
<feature type="domain" description="Secretin N-terminal" evidence="6">
    <location>
        <begin position="182"/>
        <end position="263"/>
    </location>
</feature>
<dbReference type="GO" id="GO:0009306">
    <property type="term" value="P:protein secretion"/>
    <property type="evidence" value="ECO:0007669"/>
    <property type="project" value="InterPro"/>
</dbReference>
<feature type="region of interest" description="Disordered" evidence="4">
    <location>
        <begin position="207"/>
        <end position="231"/>
    </location>
</feature>
<feature type="domain" description="Type II/III secretion system secretin-like" evidence="5">
    <location>
        <begin position="412"/>
        <end position="537"/>
    </location>
</feature>
<evidence type="ECO:0000313" key="8">
    <source>
        <dbReference type="Proteomes" id="UP001287445"/>
    </source>
</evidence>
<dbReference type="RefSeq" id="WP_319076871.1">
    <property type="nucleotide sequence ID" value="NZ_JAWWMZ010000021.1"/>
</dbReference>
<dbReference type="GO" id="GO:0019867">
    <property type="term" value="C:outer membrane"/>
    <property type="evidence" value="ECO:0007669"/>
    <property type="project" value="InterPro"/>
</dbReference>
<dbReference type="Proteomes" id="UP001287445">
    <property type="component" value="Unassembled WGS sequence"/>
</dbReference>
<dbReference type="PANTHER" id="PTHR30332:SF24">
    <property type="entry name" value="SECRETIN GSPD-RELATED"/>
    <property type="match status" value="1"/>
</dbReference>